<evidence type="ECO:0000256" key="6">
    <source>
        <dbReference type="SAM" id="MobiDB-lite"/>
    </source>
</evidence>
<keyword evidence="8" id="KW-1185">Reference proteome</keyword>
<keyword evidence="4 7" id="KW-0689">Ribosomal protein</keyword>
<dbReference type="AlphaFoldDB" id="A0AAD7PYV8"/>
<dbReference type="FunFam" id="1.10.10.1410:FF:000001">
    <property type="entry name" value="60S acidic ribosomal protein P1"/>
    <property type="match status" value="1"/>
</dbReference>
<dbReference type="InterPro" id="IPR038716">
    <property type="entry name" value="P1/P2_N_sf"/>
</dbReference>
<dbReference type="EMBL" id="JARAOO010000004">
    <property type="protein sequence ID" value="KAJ7971696.1"/>
    <property type="molecule type" value="Genomic_DNA"/>
</dbReference>
<dbReference type="CDD" id="cd05831">
    <property type="entry name" value="Ribosomal_P1"/>
    <property type="match status" value="1"/>
</dbReference>
<evidence type="ECO:0000256" key="3">
    <source>
        <dbReference type="ARBA" id="ARBA00011266"/>
    </source>
</evidence>
<evidence type="ECO:0000256" key="4">
    <source>
        <dbReference type="ARBA" id="ARBA00022980"/>
    </source>
</evidence>
<comment type="caution">
    <text evidence="7">The sequence shown here is derived from an EMBL/GenBank/DDBJ whole genome shotgun (WGS) entry which is preliminary data.</text>
</comment>
<gene>
    <name evidence="7" type="ORF">O6P43_009688</name>
</gene>
<name>A0AAD7PYV8_QUISA</name>
<evidence type="ECO:0000313" key="8">
    <source>
        <dbReference type="Proteomes" id="UP001163823"/>
    </source>
</evidence>
<comment type="similarity">
    <text evidence="2">Belongs to the eukaryotic ribosomal protein P1/P2 family.</text>
</comment>
<sequence>MLLCSLLLHDDGISTTAEKIATVVKAANLTIDSYWPGLFAKLFETRNIEDLILNIGSGGAYIAVATPPAEAGSAAAAASGPSTDEKKEEANEEAEEEDYGFSMFD</sequence>
<comment type="subunit">
    <text evidence="3">P1 and P2 exist as dimers at the large ribosomal subunit.</text>
</comment>
<evidence type="ECO:0000313" key="7">
    <source>
        <dbReference type="EMBL" id="KAJ7971696.1"/>
    </source>
</evidence>
<dbReference type="PANTHER" id="PTHR45696:SF10">
    <property type="entry name" value="LARGE RIBOSOMAL SUBUNIT PROTEIN P1"/>
    <property type="match status" value="1"/>
</dbReference>
<dbReference type="GO" id="GO:0002181">
    <property type="term" value="P:cytoplasmic translation"/>
    <property type="evidence" value="ECO:0007669"/>
    <property type="project" value="TreeGrafter"/>
</dbReference>
<dbReference type="GO" id="GO:0006414">
    <property type="term" value="P:translational elongation"/>
    <property type="evidence" value="ECO:0007669"/>
    <property type="project" value="InterPro"/>
</dbReference>
<evidence type="ECO:0000256" key="2">
    <source>
        <dbReference type="ARBA" id="ARBA00005436"/>
    </source>
</evidence>
<dbReference type="HAMAP" id="MF_01478">
    <property type="entry name" value="Ribosomal_L12_arch"/>
    <property type="match status" value="1"/>
</dbReference>
<keyword evidence="5" id="KW-0687">Ribonucleoprotein</keyword>
<reference evidence="7" key="1">
    <citation type="journal article" date="2023" name="Science">
        <title>Elucidation of the pathway for biosynthesis of saponin adjuvants from the soapbark tree.</title>
        <authorList>
            <person name="Reed J."/>
            <person name="Orme A."/>
            <person name="El-Demerdash A."/>
            <person name="Owen C."/>
            <person name="Martin L.B.B."/>
            <person name="Misra R.C."/>
            <person name="Kikuchi S."/>
            <person name="Rejzek M."/>
            <person name="Martin A.C."/>
            <person name="Harkess A."/>
            <person name="Leebens-Mack J."/>
            <person name="Louveau T."/>
            <person name="Stephenson M.J."/>
            <person name="Osbourn A."/>
        </authorList>
    </citation>
    <scope>NUCLEOTIDE SEQUENCE</scope>
    <source>
        <strain evidence="7">S10</strain>
    </source>
</reference>
<dbReference type="GO" id="GO:0030295">
    <property type="term" value="F:protein kinase activator activity"/>
    <property type="evidence" value="ECO:0007669"/>
    <property type="project" value="TreeGrafter"/>
</dbReference>
<dbReference type="Proteomes" id="UP001163823">
    <property type="component" value="Chromosome 4"/>
</dbReference>
<comment type="function">
    <text evidence="1">Plays an important role in the elongation step of protein synthesis.</text>
</comment>
<dbReference type="Gene3D" id="1.10.10.1410">
    <property type="match status" value="1"/>
</dbReference>
<accession>A0AAD7PYV8</accession>
<dbReference type="PANTHER" id="PTHR45696">
    <property type="entry name" value="60S ACIDIC RIBOSOMAL PROTEIN P1"/>
    <property type="match status" value="1"/>
</dbReference>
<dbReference type="InterPro" id="IPR027534">
    <property type="entry name" value="Ribosomal_P1/P2"/>
</dbReference>
<evidence type="ECO:0000256" key="5">
    <source>
        <dbReference type="ARBA" id="ARBA00023274"/>
    </source>
</evidence>
<dbReference type="GO" id="GO:0022625">
    <property type="term" value="C:cytosolic large ribosomal subunit"/>
    <property type="evidence" value="ECO:0007669"/>
    <property type="project" value="TreeGrafter"/>
</dbReference>
<protein>
    <submittedName>
        <fullName evidence="7">60S acidic ribosomal protein P1-like</fullName>
    </submittedName>
</protein>
<feature type="region of interest" description="Disordered" evidence="6">
    <location>
        <begin position="73"/>
        <end position="105"/>
    </location>
</feature>
<dbReference type="Pfam" id="PF00428">
    <property type="entry name" value="Ribosomal_60s"/>
    <property type="match status" value="1"/>
</dbReference>
<feature type="compositionally biased region" description="Low complexity" evidence="6">
    <location>
        <begin position="73"/>
        <end position="82"/>
    </location>
</feature>
<dbReference type="KEGG" id="qsa:O6P43_009688"/>
<dbReference type="GO" id="GO:0043021">
    <property type="term" value="F:ribonucleoprotein complex binding"/>
    <property type="evidence" value="ECO:0007669"/>
    <property type="project" value="TreeGrafter"/>
</dbReference>
<evidence type="ECO:0000256" key="1">
    <source>
        <dbReference type="ARBA" id="ARBA00003362"/>
    </source>
</evidence>
<organism evidence="7 8">
    <name type="scientific">Quillaja saponaria</name>
    <name type="common">Soap bark tree</name>
    <dbReference type="NCBI Taxonomy" id="32244"/>
    <lineage>
        <taxon>Eukaryota</taxon>
        <taxon>Viridiplantae</taxon>
        <taxon>Streptophyta</taxon>
        <taxon>Embryophyta</taxon>
        <taxon>Tracheophyta</taxon>
        <taxon>Spermatophyta</taxon>
        <taxon>Magnoliopsida</taxon>
        <taxon>eudicotyledons</taxon>
        <taxon>Gunneridae</taxon>
        <taxon>Pentapetalae</taxon>
        <taxon>rosids</taxon>
        <taxon>fabids</taxon>
        <taxon>Fabales</taxon>
        <taxon>Quillajaceae</taxon>
        <taxon>Quillaja</taxon>
    </lineage>
</organism>
<proteinExistence type="inferred from homology"/>
<dbReference type="GO" id="GO:0003735">
    <property type="term" value="F:structural constituent of ribosome"/>
    <property type="evidence" value="ECO:0007669"/>
    <property type="project" value="InterPro"/>
</dbReference>
<feature type="compositionally biased region" description="Acidic residues" evidence="6">
    <location>
        <begin position="90"/>
        <end position="99"/>
    </location>
</feature>